<keyword evidence="2" id="KW-0472">Membrane</keyword>
<feature type="transmembrane region" description="Helical" evidence="2">
    <location>
        <begin position="72"/>
        <end position="98"/>
    </location>
</feature>
<feature type="transmembrane region" description="Helical" evidence="2">
    <location>
        <begin position="154"/>
        <end position="177"/>
    </location>
</feature>
<reference evidence="4" key="1">
    <citation type="submission" date="2017-03" db="EMBL/GenBank/DDBJ databases">
        <title>Genomes of endolithic fungi from Antarctica.</title>
        <authorList>
            <person name="Coleine C."/>
            <person name="Masonjones S."/>
            <person name="Stajich J.E."/>
        </authorList>
    </citation>
    <scope>NUCLEOTIDE SEQUENCE [LARGE SCALE GENOMIC DNA]</scope>
    <source>
        <strain evidence="4">CCFEE 5527</strain>
    </source>
</reference>
<feature type="region of interest" description="Disordered" evidence="1">
    <location>
        <begin position="1"/>
        <end position="42"/>
    </location>
</feature>
<dbReference type="AlphaFoldDB" id="A0A1V8TTC2"/>
<dbReference type="InParanoid" id="A0A1V8TTC2"/>
<sequence>MSSGMMACMPSASSGPAAEQDTATGSPAANGPPTSTDHVDPEKLAVTTSAQDVGFFSRRRIFGPVEKPGGDYALLACCLVTGLVDAASFGNWGIFVGMQTGNTVILGLSTAGLPANPYAWLTTLISIVTFLIGAIFTFRISAYISPEGPYSNRLWLSTLFLAQGFLILISAALATAPDLIPQNPGNTSRTTPEPRDVLHNIRIVSLLPPLAFQSGMQIASSRLLGYNELPVNVLTSTYCDLMGDFRLFALNNVKRDRRAAAVVLLLVGAVASGWLMRSRGGLPSVLWISAGIKIMAGLGMFVFMPVARTEEKSEKIG</sequence>
<feature type="transmembrane region" description="Helical" evidence="2">
    <location>
        <begin position="259"/>
        <end position="276"/>
    </location>
</feature>
<dbReference type="InterPro" id="IPR010699">
    <property type="entry name" value="DUF1275"/>
</dbReference>
<feature type="transmembrane region" description="Helical" evidence="2">
    <location>
        <begin position="282"/>
        <end position="307"/>
    </location>
</feature>
<protein>
    <recommendedName>
        <fullName evidence="5">DUF1275 domain protein</fullName>
    </recommendedName>
</protein>
<keyword evidence="4" id="KW-1185">Reference proteome</keyword>
<accession>A0A1V8TTC2</accession>
<proteinExistence type="predicted"/>
<comment type="caution">
    <text evidence="3">The sequence shown here is derived from an EMBL/GenBank/DDBJ whole genome shotgun (WGS) entry which is preliminary data.</text>
</comment>
<evidence type="ECO:0000313" key="4">
    <source>
        <dbReference type="Proteomes" id="UP000192596"/>
    </source>
</evidence>
<keyword evidence="2" id="KW-0812">Transmembrane</keyword>
<dbReference type="EMBL" id="NAJO01000002">
    <property type="protein sequence ID" value="OQO14422.1"/>
    <property type="molecule type" value="Genomic_DNA"/>
</dbReference>
<evidence type="ECO:0000256" key="2">
    <source>
        <dbReference type="SAM" id="Phobius"/>
    </source>
</evidence>
<dbReference type="OrthoDB" id="5288586at2759"/>
<dbReference type="PANTHER" id="PTHR37488:SF2">
    <property type="entry name" value="DUF1275 DOMAIN-CONTAINING PROTEIN"/>
    <property type="match status" value="1"/>
</dbReference>
<dbReference type="PANTHER" id="PTHR37488">
    <property type="entry name" value="DUF1275 DOMAIN-CONTAINING PROTEIN"/>
    <property type="match status" value="1"/>
</dbReference>
<dbReference type="Pfam" id="PF06912">
    <property type="entry name" value="DUF1275"/>
    <property type="match status" value="1"/>
</dbReference>
<organism evidence="3 4">
    <name type="scientific">Cryoendolithus antarcticus</name>
    <dbReference type="NCBI Taxonomy" id="1507870"/>
    <lineage>
        <taxon>Eukaryota</taxon>
        <taxon>Fungi</taxon>
        <taxon>Dikarya</taxon>
        <taxon>Ascomycota</taxon>
        <taxon>Pezizomycotina</taxon>
        <taxon>Dothideomycetes</taxon>
        <taxon>Dothideomycetidae</taxon>
        <taxon>Cladosporiales</taxon>
        <taxon>Cladosporiaceae</taxon>
        <taxon>Cryoendolithus</taxon>
    </lineage>
</organism>
<feature type="compositionally biased region" description="Polar residues" evidence="1">
    <location>
        <begin position="21"/>
        <end position="36"/>
    </location>
</feature>
<keyword evidence="2" id="KW-1133">Transmembrane helix</keyword>
<name>A0A1V8TTC2_9PEZI</name>
<dbReference type="Proteomes" id="UP000192596">
    <property type="component" value="Unassembled WGS sequence"/>
</dbReference>
<gene>
    <name evidence="3" type="ORF">B0A48_01299</name>
</gene>
<evidence type="ECO:0000313" key="3">
    <source>
        <dbReference type="EMBL" id="OQO14422.1"/>
    </source>
</evidence>
<feature type="transmembrane region" description="Helical" evidence="2">
    <location>
        <begin position="118"/>
        <end position="142"/>
    </location>
</feature>
<dbReference type="STRING" id="1507870.A0A1V8TTC2"/>
<evidence type="ECO:0008006" key="5">
    <source>
        <dbReference type="Google" id="ProtNLM"/>
    </source>
</evidence>
<evidence type="ECO:0000256" key="1">
    <source>
        <dbReference type="SAM" id="MobiDB-lite"/>
    </source>
</evidence>